<dbReference type="EMBL" id="JACHVS010000001">
    <property type="protein sequence ID" value="MBB2993823.1"/>
    <property type="molecule type" value="Genomic_DNA"/>
</dbReference>
<name>A0A839QE07_9MICC</name>
<gene>
    <name evidence="1" type="ORF">E9229_000014</name>
</gene>
<accession>A0A839QE07</accession>
<dbReference type="AlphaFoldDB" id="A0A839QE07"/>
<dbReference type="Proteomes" id="UP000523000">
    <property type="component" value="Unassembled WGS sequence"/>
</dbReference>
<organism evidence="1 2">
    <name type="scientific">Paeniglutamicibacter cryotolerans</name>
    <dbReference type="NCBI Taxonomy" id="670079"/>
    <lineage>
        <taxon>Bacteria</taxon>
        <taxon>Bacillati</taxon>
        <taxon>Actinomycetota</taxon>
        <taxon>Actinomycetes</taxon>
        <taxon>Micrococcales</taxon>
        <taxon>Micrococcaceae</taxon>
        <taxon>Paeniglutamicibacter</taxon>
    </lineage>
</organism>
<evidence type="ECO:0000313" key="1">
    <source>
        <dbReference type="EMBL" id="MBB2993823.1"/>
    </source>
</evidence>
<proteinExistence type="predicted"/>
<keyword evidence="2" id="KW-1185">Reference proteome</keyword>
<comment type="caution">
    <text evidence="1">The sequence shown here is derived from an EMBL/GenBank/DDBJ whole genome shotgun (WGS) entry which is preliminary data.</text>
</comment>
<reference evidence="1 2" key="1">
    <citation type="submission" date="2020-08" db="EMBL/GenBank/DDBJ databases">
        <title>Sequencing the genomes of 1000 actinobacteria strains.</title>
        <authorList>
            <person name="Klenk H.-P."/>
        </authorList>
    </citation>
    <scope>NUCLEOTIDE SEQUENCE [LARGE SCALE GENOMIC DNA]</scope>
    <source>
        <strain evidence="1 2">DSM 22826</strain>
    </source>
</reference>
<evidence type="ECO:0000313" key="2">
    <source>
        <dbReference type="Proteomes" id="UP000523000"/>
    </source>
</evidence>
<sequence>MAQQHAQSLRGNVLHHLLLNQVVGQFGQAPGGERQVVVPGVVQGDPFDLFALGVGELRRAPSGVVGMQGLEAVVVEMVQDVADRRRGW</sequence>
<protein>
    <submittedName>
        <fullName evidence="1">Uncharacterized protein</fullName>
    </submittedName>
</protein>